<proteinExistence type="predicted"/>
<evidence type="ECO:0000313" key="2">
    <source>
        <dbReference type="EMBL" id="BAD87091.1"/>
    </source>
</evidence>
<reference evidence="3" key="3">
    <citation type="journal article" date="2008" name="Nucleic Acids Res.">
        <title>The rice annotation project database (RAP-DB): 2008 update.</title>
        <authorList>
            <consortium name="The rice annotation project (RAP)"/>
        </authorList>
    </citation>
    <scope>GENOME REANNOTATION</scope>
    <source>
        <strain evidence="3">cv. Nipponbare</strain>
    </source>
</reference>
<evidence type="ECO:0000313" key="3">
    <source>
        <dbReference type="Proteomes" id="UP000000763"/>
    </source>
</evidence>
<dbReference type="EMBL" id="AP003230">
    <property type="protein sequence ID" value="BAD87091.1"/>
    <property type="molecule type" value="Genomic_DNA"/>
</dbReference>
<dbReference type="Proteomes" id="UP000000763">
    <property type="component" value="Chromosome 1"/>
</dbReference>
<reference evidence="2" key="1">
    <citation type="journal article" date="2002" name="Nature">
        <title>The genome sequence and structure of rice chromosome 1.</title>
        <authorList>
            <person name="Sasaki T."/>
            <person name="Matsumoto T."/>
            <person name="Yamamoto K."/>
            <person name="Sakata K."/>
            <person name="Baba T."/>
            <person name="Katayose Y."/>
            <person name="Wu J."/>
            <person name="Niimura Y."/>
            <person name="Cheng Z."/>
            <person name="Nagamura Y."/>
            <person name="Antonio B.A."/>
            <person name="Kanamori H."/>
            <person name="Hosokawa S."/>
            <person name="Masukawa M."/>
            <person name="Arikawa K."/>
            <person name="Chiden Y."/>
            <person name="Hayashi M."/>
            <person name="Okamoto M."/>
            <person name="Ando T."/>
            <person name="Aoki H."/>
            <person name="Arita K."/>
            <person name="Hamada M."/>
            <person name="Harada C."/>
            <person name="Hijishita S."/>
            <person name="Honda M."/>
            <person name="Ichikawa Y."/>
            <person name="Idonuma A."/>
            <person name="Iijima M."/>
            <person name="Ikeda M."/>
            <person name="Ikeno M."/>
            <person name="Itoh S."/>
            <person name="Itoh T."/>
            <person name="Itoh Y."/>
            <person name="Itoh Y."/>
            <person name="Iwabuchi A."/>
            <person name="Kamiya K."/>
            <person name="Karasawa W."/>
            <person name="Katagiri S."/>
            <person name="Kikuta A."/>
            <person name="Kobayashi N."/>
            <person name="Kono I."/>
            <person name="Machita K."/>
            <person name="Maehara T."/>
            <person name="Mizuno H."/>
            <person name="Mizubayashi T."/>
            <person name="Mukai Y."/>
            <person name="Nagasaki H."/>
            <person name="Nakashima M."/>
            <person name="Nakama Y."/>
            <person name="Nakamichi Y."/>
            <person name="Nakamura M."/>
            <person name="Namiki N."/>
            <person name="Negishi M."/>
            <person name="Ohta I."/>
            <person name="Ono N."/>
            <person name="Saji S."/>
            <person name="Sakai K."/>
            <person name="Shibata M."/>
            <person name="Shimokawa T."/>
            <person name="Shomura A."/>
            <person name="Song J."/>
            <person name="Takazaki Y."/>
            <person name="Terasawa K."/>
            <person name="Tsuji K."/>
            <person name="Waki K."/>
            <person name="Yamagata H."/>
            <person name="Yamane H."/>
            <person name="Yoshiki S."/>
            <person name="Yoshihara R."/>
            <person name="Yukawa K."/>
            <person name="Zhong H."/>
            <person name="Iwama H."/>
            <person name="Endo T."/>
            <person name="Ito H."/>
            <person name="Hahn J.H."/>
            <person name="Kim H.I."/>
            <person name="Eun M.Y."/>
            <person name="Yano M."/>
            <person name="Jiang J."/>
            <person name="Gojobori T."/>
        </authorList>
    </citation>
    <scope>NUCLEOTIDE SEQUENCE</scope>
</reference>
<sequence length="84" mass="9167">MFAAHCTCFDDWRSVGAATVPARIYSVLATTLPTALRYTPQCLAYKIRIVSVKSCALAERSWRSACSTSGVVASSTDNVNEWMT</sequence>
<accession>Q5QMB3</accession>
<dbReference type="AlphaFoldDB" id="Q5QMB3"/>
<name>Q5QMB3_ORYSJ</name>
<gene>
    <name evidence="2" type="ORF">P0031D02.42</name>
    <name evidence="1" type="ORF">P0439E11.6</name>
</gene>
<reference evidence="3" key="2">
    <citation type="journal article" date="2005" name="Nature">
        <title>The map-based sequence of the rice genome.</title>
        <authorList>
            <consortium name="International rice genome sequencing project (IRGSP)"/>
            <person name="Matsumoto T."/>
            <person name="Wu J."/>
            <person name="Kanamori H."/>
            <person name="Katayose Y."/>
            <person name="Fujisawa M."/>
            <person name="Namiki N."/>
            <person name="Mizuno H."/>
            <person name="Yamamoto K."/>
            <person name="Antonio B.A."/>
            <person name="Baba T."/>
            <person name="Sakata K."/>
            <person name="Nagamura Y."/>
            <person name="Aoki H."/>
            <person name="Arikawa K."/>
            <person name="Arita K."/>
            <person name="Bito T."/>
            <person name="Chiden Y."/>
            <person name="Fujitsuka N."/>
            <person name="Fukunaka R."/>
            <person name="Hamada M."/>
            <person name="Harada C."/>
            <person name="Hayashi A."/>
            <person name="Hijishita S."/>
            <person name="Honda M."/>
            <person name="Hosokawa S."/>
            <person name="Ichikawa Y."/>
            <person name="Idonuma A."/>
            <person name="Iijima M."/>
            <person name="Ikeda M."/>
            <person name="Ikeno M."/>
            <person name="Ito K."/>
            <person name="Ito S."/>
            <person name="Ito T."/>
            <person name="Ito Y."/>
            <person name="Ito Y."/>
            <person name="Iwabuchi A."/>
            <person name="Kamiya K."/>
            <person name="Karasawa W."/>
            <person name="Kurita K."/>
            <person name="Katagiri S."/>
            <person name="Kikuta A."/>
            <person name="Kobayashi H."/>
            <person name="Kobayashi N."/>
            <person name="Machita K."/>
            <person name="Maehara T."/>
            <person name="Masukawa M."/>
            <person name="Mizubayashi T."/>
            <person name="Mukai Y."/>
            <person name="Nagasaki H."/>
            <person name="Nagata Y."/>
            <person name="Naito S."/>
            <person name="Nakashima M."/>
            <person name="Nakama Y."/>
            <person name="Nakamichi Y."/>
            <person name="Nakamura M."/>
            <person name="Meguro A."/>
            <person name="Negishi M."/>
            <person name="Ohta I."/>
            <person name="Ohta T."/>
            <person name="Okamoto M."/>
            <person name="Ono N."/>
            <person name="Saji S."/>
            <person name="Sakaguchi M."/>
            <person name="Sakai K."/>
            <person name="Shibata M."/>
            <person name="Shimokawa T."/>
            <person name="Song J."/>
            <person name="Takazaki Y."/>
            <person name="Terasawa K."/>
            <person name="Tsugane M."/>
            <person name="Tsuji K."/>
            <person name="Ueda S."/>
            <person name="Waki K."/>
            <person name="Yamagata H."/>
            <person name="Yamamoto M."/>
            <person name="Yamamoto S."/>
            <person name="Yamane H."/>
            <person name="Yoshiki S."/>
            <person name="Yoshihara R."/>
            <person name="Yukawa K."/>
            <person name="Zhong H."/>
            <person name="Yano M."/>
            <person name="Yuan Q."/>
            <person name="Ouyang S."/>
            <person name="Liu J."/>
            <person name="Jones K.M."/>
            <person name="Gansberger K."/>
            <person name="Moffat K."/>
            <person name="Hill J."/>
            <person name="Bera J."/>
            <person name="Fadrosh D."/>
            <person name="Jin S."/>
            <person name="Johri S."/>
            <person name="Kim M."/>
            <person name="Overton L."/>
            <person name="Reardon M."/>
            <person name="Tsitrin T."/>
            <person name="Vuong H."/>
            <person name="Weaver B."/>
            <person name="Ciecko A."/>
            <person name="Tallon L."/>
            <person name="Jackson J."/>
            <person name="Pai G."/>
            <person name="Aken S.V."/>
            <person name="Utterback T."/>
            <person name="Reidmuller S."/>
            <person name="Feldblyum T."/>
            <person name="Hsiao J."/>
            <person name="Zismann V."/>
            <person name="Iobst S."/>
            <person name="de Vazeille A.R."/>
            <person name="Buell C.R."/>
            <person name="Ying K."/>
            <person name="Li Y."/>
            <person name="Lu T."/>
            <person name="Huang Y."/>
            <person name="Zhao Q."/>
            <person name="Feng Q."/>
            <person name="Zhang L."/>
            <person name="Zhu J."/>
            <person name="Weng Q."/>
            <person name="Mu J."/>
            <person name="Lu Y."/>
            <person name="Fan D."/>
            <person name="Liu Y."/>
            <person name="Guan J."/>
            <person name="Zhang Y."/>
            <person name="Yu S."/>
            <person name="Liu X."/>
            <person name="Zhang Y."/>
            <person name="Hong G."/>
            <person name="Han B."/>
            <person name="Choisne N."/>
            <person name="Demange N."/>
            <person name="Orjeda G."/>
            <person name="Samain S."/>
            <person name="Cattolico L."/>
            <person name="Pelletier E."/>
            <person name="Couloux A."/>
            <person name="Segurens B."/>
            <person name="Wincker P."/>
            <person name="D'Hont A."/>
            <person name="Scarpelli C."/>
            <person name="Weissenbach J."/>
            <person name="Salanoubat M."/>
            <person name="Quetier F."/>
            <person name="Yu Y."/>
            <person name="Kim H.R."/>
            <person name="Rambo T."/>
            <person name="Currie J."/>
            <person name="Collura K."/>
            <person name="Luo M."/>
            <person name="Yang T."/>
            <person name="Ammiraju J.S.S."/>
            <person name="Engler F."/>
            <person name="Soderlund C."/>
            <person name="Wing R.A."/>
            <person name="Palmer L.E."/>
            <person name="de la Bastide M."/>
            <person name="Spiegel L."/>
            <person name="Nascimento L."/>
            <person name="Zutavern T."/>
            <person name="O'Shaughnessy A."/>
            <person name="Dike S."/>
            <person name="Dedhia N."/>
            <person name="Preston R."/>
            <person name="Balija V."/>
            <person name="McCombie W.R."/>
            <person name="Chow T."/>
            <person name="Chen H."/>
            <person name="Chung M."/>
            <person name="Chen C."/>
            <person name="Shaw J."/>
            <person name="Wu H."/>
            <person name="Hsiao K."/>
            <person name="Chao Y."/>
            <person name="Chu M."/>
            <person name="Cheng C."/>
            <person name="Hour A."/>
            <person name="Lee P."/>
            <person name="Lin S."/>
            <person name="Lin Y."/>
            <person name="Liou J."/>
            <person name="Liu S."/>
            <person name="Hsing Y."/>
            <person name="Raghuvanshi S."/>
            <person name="Mohanty A."/>
            <person name="Bharti A.K."/>
            <person name="Gaur A."/>
            <person name="Gupta V."/>
            <person name="Kumar D."/>
            <person name="Ravi V."/>
            <person name="Vij S."/>
            <person name="Kapur A."/>
            <person name="Khurana P."/>
            <person name="Khurana P."/>
            <person name="Khurana J.P."/>
            <person name="Tyagi A.K."/>
            <person name="Gaikwad K."/>
            <person name="Singh A."/>
            <person name="Dalal V."/>
            <person name="Srivastava S."/>
            <person name="Dixit A."/>
            <person name="Pal A.K."/>
            <person name="Ghazi I.A."/>
            <person name="Yadav M."/>
            <person name="Pandit A."/>
            <person name="Bhargava A."/>
            <person name="Sureshbabu K."/>
            <person name="Batra K."/>
            <person name="Sharma T.R."/>
            <person name="Mohapatra T."/>
            <person name="Singh N.K."/>
            <person name="Messing J."/>
            <person name="Nelson A.B."/>
            <person name="Fuks G."/>
            <person name="Kavchok S."/>
            <person name="Keizer G."/>
            <person name="Linton E."/>
            <person name="Llaca V."/>
            <person name="Song R."/>
            <person name="Tanyolac B."/>
            <person name="Young S."/>
            <person name="Ho-Il K."/>
            <person name="Hahn J.H."/>
            <person name="Sangsakoo G."/>
            <person name="Vanavichit A."/>
            <person name="de Mattos Luiz.A.T."/>
            <person name="Zimmer P.D."/>
            <person name="Malone G."/>
            <person name="Dellagostin O."/>
            <person name="de Oliveira A.C."/>
            <person name="Bevan M."/>
            <person name="Bancroft I."/>
            <person name="Minx P."/>
            <person name="Cordum H."/>
            <person name="Wilson R."/>
            <person name="Cheng Z."/>
            <person name="Jin W."/>
            <person name="Jiang J."/>
            <person name="Leong S.A."/>
            <person name="Iwama H."/>
            <person name="Gojobori T."/>
            <person name="Itoh T."/>
            <person name="Niimura Y."/>
            <person name="Fujii Y."/>
            <person name="Habara T."/>
            <person name="Sakai H."/>
            <person name="Sato Y."/>
            <person name="Wilson G."/>
            <person name="Kumar K."/>
            <person name="McCouch S."/>
            <person name="Juretic N."/>
            <person name="Hoen D."/>
            <person name="Wright S."/>
            <person name="Bruskiewich R."/>
            <person name="Bureau T."/>
            <person name="Miyao A."/>
            <person name="Hirochika H."/>
            <person name="Nishikawa T."/>
            <person name="Kadowaki K."/>
            <person name="Sugiura M."/>
            <person name="Burr B."/>
            <person name="Sasaki T."/>
        </authorList>
    </citation>
    <scope>NUCLEOTIDE SEQUENCE [LARGE SCALE GENOMIC DNA]</scope>
    <source>
        <strain evidence="3">cv. Nipponbare</strain>
    </source>
</reference>
<dbReference type="EMBL" id="AP003315">
    <property type="protein sequence ID" value="BAD73445.1"/>
    <property type="molecule type" value="Genomic_DNA"/>
</dbReference>
<dbReference type="Proteomes" id="UP000817658">
    <property type="component" value="Chromosome 1"/>
</dbReference>
<organism evidence="2">
    <name type="scientific">Oryza sativa subsp. japonica</name>
    <name type="common">Rice</name>
    <dbReference type="NCBI Taxonomy" id="39947"/>
    <lineage>
        <taxon>Eukaryota</taxon>
        <taxon>Viridiplantae</taxon>
        <taxon>Streptophyta</taxon>
        <taxon>Embryophyta</taxon>
        <taxon>Tracheophyta</taxon>
        <taxon>Spermatophyta</taxon>
        <taxon>Magnoliopsida</taxon>
        <taxon>Liliopsida</taxon>
        <taxon>Poales</taxon>
        <taxon>Poaceae</taxon>
        <taxon>BOP clade</taxon>
        <taxon>Oryzoideae</taxon>
        <taxon>Oryzeae</taxon>
        <taxon>Oryzinae</taxon>
        <taxon>Oryza</taxon>
        <taxon>Oryza sativa</taxon>
    </lineage>
</organism>
<protein>
    <submittedName>
        <fullName evidence="2">Uncharacterized protein</fullName>
    </submittedName>
</protein>
<accession>Q5JN66</accession>
<evidence type="ECO:0000313" key="1">
    <source>
        <dbReference type="EMBL" id="BAD73445.1"/>
    </source>
</evidence>